<dbReference type="AlphaFoldDB" id="A0ABD2JTT0"/>
<dbReference type="EMBL" id="JBICBT010000906">
    <property type="protein sequence ID" value="KAL3094035.1"/>
    <property type="molecule type" value="Genomic_DNA"/>
</dbReference>
<accession>A0ABD2JTT0</accession>
<keyword evidence="3" id="KW-1185">Reference proteome</keyword>
<dbReference type="PANTHER" id="PTHR10682:SF10">
    <property type="entry name" value="POLYNUCLEOTIDE ADENYLYLTRANSFERASE"/>
    <property type="match status" value="1"/>
</dbReference>
<proteinExistence type="predicted"/>
<dbReference type="Pfam" id="PF01909">
    <property type="entry name" value="NTP_transf_2"/>
    <property type="match status" value="1"/>
</dbReference>
<dbReference type="SUPFAM" id="SSF81301">
    <property type="entry name" value="Nucleotidyltransferase"/>
    <property type="match status" value="1"/>
</dbReference>
<dbReference type="PANTHER" id="PTHR10682">
    <property type="entry name" value="POLY A POLYMERASE"/>
    <property type="match status" value="1"/>
</dbReference>
<organism evidence="2 3">
    <name type="scientific">Heterodera trifolii</name>
    <dbReference type="NCBI Taxonomy" id="157864"/>
    <lineage>
        <taxon>Eukaryota</taxon>
        <taxon>Metazoa</taxon>
        <taxon>Ecdysozoa</taxon>
        <taxon>Nematoda</taxon>
        <taxon>Chromadorea</taxon>
        <taxon>Rhabditida</taxon>
        <taxon>Tylenchina</taxon>
        <taxon>Tylenchomorpha</taxon>
        <taxon>Tylenchoidea</taxon>
        <taxon>Heteroderidae</taxon>
        <taxon>Heteroderinae</taxon>
        <taxon>Heterodera</taxon>
    </lineage>
</organism>
<sequence>MAINEQMLAEELNKFGTFKKFCDELTLNELFKAFICSPSMEKLLIIEQAAIIWEIKQRMEAIEQLEKVGGKAERKRKEKAKIIEKFEGILGKSAKNETELGEVQEKLANLLFDTLKYYDGMSPIFYGMEIGQKQIKGQILTKYLAFAILKDNEIENIWTKSNKQKREKAVNLMRENQTMEIGQFEGMAKGWKKMFDQIQIDKAMHEEFAEAKESEHFLLPIFPKMSQPIEFWGSNFDEKIYDDLKIFLGQFIVRNLPPSAELSEEHFDQQTNAIINSVRCAVDGWRGVRLLLTGSHLLGTQTFDSDIDLICVVPGKSVRQTDFFGKAETECKANKCSEEKQKSLFCILCENENVSGIVKINYGTVPMLKLEFGGFDVDISFVSIPDKKNLPNVLSEETIEKYLNKFYSEESAKFDKQIRILSKQNTAKNVTHSTEKIIRKNMDEALNRIKKMASERIDWSILMVNSEEFTQKFVESRIRLQLVYDIDQRGGSIETQLYPEIYEKSCKMPENLVKTTFRQVKRGD</sequence>
<evidence type="ECO:0000313" key="3">
    <source>
        <dbReference type="Proteomes" id="UP001620626"/>
    </source>
</evidence>
<gene>
    <name evidence="2" type="ORF">niasHT_027363</name>
</gene>
<dbReference type="Proteomes" id="UP001620626">
    <property type="component" value="Unassembled WGS sequence"/>
</dbReference>
<comment type="caution">
    <text evidence="2">The sequence shown here is derived from an EMBL/GenBank/DDBJ whole genome shotgun (WGS) entry which is preliminary data.</text>
</comment>
<name>A0ABD2JTT0_9BILA</name>
<dbReference type="InterPro" id="IPR043519">
    <property type="entry name" value="NT_sf"/>
</dbReference>
<dbReference type="Gene3D" id="3.30.460.10">
    <property type="entry name" value="Beta Polymerase, domain 2"/>
    <property type="match status" value="1"/>
</dbReference>
<protein>
    <recommendedName>
        <fullName evidence="1">Polymerase nucleotidyl transferase domain-containing protein</fullName>
    </recommendedName>
</protein>
<evidence type="ECO:0000259" key="1">
    <source>
        <dbReference type="Pfam" id="PF01909"/>
    </source>
</evidence>
<evidence type="ECO:0000313" key="2">
    <source>
        <dbReference type="EMBL" id="KAL3094035.1"/>
    </source>
</evidence>
<reference evidence="2 3" key="1">
    <citation type="submission" date="2024-10" db="EMBL/GenBank/DDBJ databases">
        <authorList>
            <person name="Kim D."/>
        </authorList>
    </citation>
    <scope>NUCLEOTIDE SEQUENCE [LARGE SCALE GENOMIC DNA]</scope>
    <source>
        <strain evidence="2">BH-2024</strain>
    </source>
</reference>
<dbReference type="InterPro" id="IPR002934">
    <property type="entry name" value="Polymerase_NTP_transf_dom"/>
</dbReference>
<feature type="domain" description="Polymerase nucleotidyl transferase" evidence="1">
    <location>
        <begin position="285"/>
        <end position="344"/>
    </location>
</feature>